<accession>A0AAW2E5D8</accession>
<evidence type="ECO:0000256" key="1">
    <source>
        <dbReference type="SAM" id="Phobius"/>
    </source>
</evidence>
<proteinExistence type="predicted"/>
<sequence length="163" mass="19779">MAEKHKNIFLKFCNVASCATKNRCIRDNSELSICTSRRNMAEKHKKFFYLQHSIVLLFLPAAEIWPKNEKKYFRYLATYIVRHLKICIRVYSEFSIFTSRRNKQKQKKFFNLPSIFTSKRNMAEKHKIFLDFQHSIVRHLKKMHTGLFRAFYFHQQTKYGRKT</sequence>
<dbReference type="EMBL" id="JADYXP020000044">
    <property type="protein sequence ID" value="KAL0098643.1"/>
    <property type="molecule type" value="Genomic_DNA"/>
</dbReference>
<keyword evidence="1" id="KW-0472">Membrane</keyword>
<protein>
    <submittedName>
        <fullName evidence="2">Uncharacterized protein</fullName>
    </submittedName>
</protein>
<organism evidence="2 3">
    <name type="scientific">Cardiocondyla obscurior</name>
    <dbReference type="NCBI Taxonomy" id="286306"/>
    <lineage>
        <taxon>Eukaryota</taxon>
        <taxon>Metazoa</taxon>
        <taxon>Ecdysozoa</taxon>
        <taxon>Arthropoda</taxon>
        <taxon>Hexapoda</taxon>
        <taxon>Insecta</taxon>
        <taxon>Pterygota</taxon>
        <taxon>Neoptera</taxon>
        <taxon>Endopterygota</taxon>
        <taxon>Hymenoptera</taxon>
        <taxon>Apocrita</taxon>
        <taxon>Aculeata</taxon>
        <taxon>Formicoidea</taxon>
        <taxon>Formicidae</taxon>
        <taxon>Myrmicinae</taxon>
        <taxon>Cardiocondyla</taxon>
    </lineage>
</organism>
<reference evidence="2 3" key="1">
    <citation type="submission" date="2023-03" db="EMBL/GenBank/DDBJ databases">
        <title>High recombination rates correlate with genetic variation in Cardiocondyla obscurior ants.</title>
        <authorList>
            <person name="Errbii M."/>
        </authorList>
    </citation>
    <scope>NUCLEOTIDE SEQUENCE [LARGE SCALE GENOMIC DNA]</scope>
    <source>
        <strain evidence="2">Alpha-2009</strain>
        <tissue evidence="2">Whole body</tissue>
    </source>
</reference>
<keyword evidence="1" id="KW-1133">Transmembrane helix</keyword>
<gene>
    <name evidence="2" type="ORF">PUN28_020599</name>
</gene>
<feature type="transmembrane region" description="Helical" evidence="1">
    <location>
        <begin position="47"/>
        <end position="66"/>
    </location>
</feature>
<keyword evidence="3" id="KW-1185">Reference proteome</keyword>
<name>A0AAW2E5D8_9HYME</name>
<evidence type="ECO:0000313" key="2">
    <source>
        <dbReference type="EMBL" id="KAL0098643.1"/>
    </source>
</evidence>
<dbReference type="AlphaFoldDB" id="A0AAW2E5D8"/>
<keyword evidence="1" id="KW-0812">Transmembrane</keyword>
<evidence type="ECO:0000313" key="3">
    <source>
        <dbReference type="Proteomes" id="UP001430953"/>
    </source>
</evidence>
<comment type="caution">
    <text evidence="2">The sequence shown here is derived from an EMBL/GenBank/DDBJ whole genome shotgun (WGS) entry which is preliminary data.</text>
</comment>
<dbReference type="Proteomes" id="UP001430953">
    <property type="component" value="Unassembled WGS sequence"/>
</dbReference>